<keyword evidence="2 6" id="KW-0698">rRNA processing</keyword>
<protein>
    <recommendedName>
        <fullName evidence="6">Ribosomal RNA large subunit methyltransferase F</fullName>
        <ecNumber evidence="6">2.1.1.181</ecNumber>
    </recommendedName>
    <alternativeName>
        <fullName evidence="6">23S rRNA mA1618 methyltransferase</fullName>
    </alternativeName>
    <alternativeName>
        <fullName evidence="6">rRNA adenine N-6-methyltransferase</fullName>
    </alternativeName>
</protein>
<comment type="catalytic activity">
    <reaction evidence="6">
        <text>adenosine(1618) in 23S rRNA + S-adenosyl-L-methionine = N(6)-methyladenosine(1618) in 23S rRNA + S-adenosyl-L-homocysteine + H(+)</text>
        <dbReference type="Rhea" id="RHEA:16497"/>
        <dbReference type="Rhea" id="RHEA-COMP:10229"/>
        <dbReference type="Rhea" id="RHEA-COMP:10231"/>
        <dbReference type="ChEBI" id="CHEBI:15378"/>
        <dbReference type="ChEBI" id="CHEBI:57856"/>
        <dbReference type="ChEBI" id="CHEBI:59789"/>
        <dbReference type="ChEBI" id="CHEBI:74411"/>
        <dbReference type="ChEBI" id="CHEBI:74449"/>
        <dbReference type="EC" id="2.1.1.181"/>
    </reaction>
</comment>
<dbReference type="SUPFAM" id="SSF53335">
    <property type="entry name" value="S-adenosyl-L-methionine-dependent methyltransferases"/>
    <property type="match status" value="1"/>
</dbReference>
<dbReference type="GO" id="GO:0005737">
    <property type="term" value="C:cytoplasm"/>
    <property type="evidence" value="ECO:0007669"/>
    <property type="project" value="UniProtKB-SubCell"/>
</dbReference>
<keyword evidence="1 6" id="KW-0963">Cytoplasm</keyword>
<comment type="caution">
    <text evidence="7">The sequence shown here is derived from an EMBL/GenBank/DDBJ whole genome shotgun (WGS) entry which is preliminary data.</text>
</comment>
<proteinExistence type="inferred from homology"/>
<dbReference type="InterPro" id="IPR016909">
    <property type="entry name" value="rRNA_lsu_MeTfrase_F"/>
</dbReference>
<dbReference type="GO" id="GO:0052907">
    <property type="term" value="F:23S rRNA (adenine(1618)-N(6))-methyltransferase activity"/>
    <property type="evidence" value="ECO:0007669"/>
    <property type="project" value="UniProtKB-EC"/>
</dbReference>
<gene>
    <name evidence="6 7" type="primary">rlmF</name>
    <name evidence="7" type="ORF">AFI02nite_28860</name>
</gene>
<evidence type="ECO:0000256" key="5">
    <source>
        <dbReference type="ARBA" id="ARBA00022691"/>
    </source>
</evidence>
<dbReference type="NCBIfam" id="NF008725">
    <property type="entry name" value="PRK11727.1"/>
    <property type="match status" value="1"/>
</dbReference>
<dbReference type="RefSeq" id="WP_146865242.1">
    <property type="nucleotide sequence ID" value="NZ_BJTZ01000021.1"/>
</dbReference>
<evidence type="ECO:0000256" key="3">
    <source>
        <dbReference type="ARBA" id="ARBA00022603"/>
    </source>
</evidence>
<dbReference type="PIRSF" id="PIRSF029038">
    <property type="entry name" value="Mtase_YbiN_prd"/>
    <property type="match status" value="1"/>
</dbReference>
<dbReference type="Proteomes" id="UP000321787">
    <property type="component" value="Unassembled WGS sequence"/>
</dbReference>
<dbReference type="PANTHER" id="PTHR13393:SF0">
    <property type="entry name" value="RNA N6-ADENOSINE-METHYLTRANSFERASE METTL16"/>
    <property type="match status" value="1"/>
</dbReference>
<dbReference type="EMBL" id="BJTZ01000021">
    <property type="protein sequence ID" value="GEK14850.1"/>
    <property type="molecule type" value="Genomic_DNA"/>
</dbReference>
<sequence>MTNTKSNVTKKSLHPRNKHTGNYDFPALIKACAELKPFVETNQYGNESINFSDPQAVKALNKALLAYFYNVPFWDIPQGYLCPPIPGRADYIHNIADLLAITNEGTIPTGKKVKGLDVGVGANCVYPIIGNREYQWSFVGSDIDPQSIKMASFIANNNPSLKGIECRLQKNEENIFKGIIKPTEFFDFTMCNPPFHASEAEATAGTERKQKNLAANKAKKGHSFQEMQNAKALNFGGQKAELWCEGGELAFILKMAQQSREFSLQVQWFTTLISKKENVAELYKELEKIGVKTIKTIEMAQGQKISRFVAWTYQANVNL</sequence>
<dbReference type="AlphaFoldDB" id="A0A510UNL1"/>
<dbReference type="GO" id="GO:0070475">
    <property type="term" value="P:rRNA base methylation"/>
    <property type="evidence" value="ECO:0007669"/>
    <property type="project" value="TreeGrafter"/>
</dbReference>
<accession>A0A510UNL1</accession>
<dbReference type="HAMAP" id="MF_01848">
    <property type="entry name" value="23SrRNA_methyltr_F"/>
    <property type="match status" value="1"/>
</dbReference>
<dbReference type="InterPro" id="IPR029063">
    <property type="entry name" value="SAM-dependent_MTases_sf"/>
</dbReference>
<dbReference type="InterPro" id="IPR010286">
    <property type="entry name" value="METTL16/RlmF"/>
</dbReference>
<comment type="similarity">
    <text evidence="6">Belongs to the methyltransferase superfamily. METTL16/RlmF family.</text>
</comment>
<reference evidence="7 8" key="1">
    <citation type="submission" date="2019-07" db="EMBL/GenBank/DDBJ databases">
        <title>Whole genome shotgun sequence of Aliivibrio fischeri NBRC 101058.</title>
        <authorList>
            <person name="Hosoyama A."/>
            <person name="Uohara A."/>
            <person name="Ohji S."/>
            <person name="Ichikawa N."/>
        </authorList>
    </citation>
    <scope>NUCLEOTIDE SEQUENCE [LARGE SCALE GENOMIC DNA]</scope>
    <source>
        <strain evidence="7 8">NBRC 101058</strain>
    </source>
</reference>
<name>A0A510UNL1_ALIFS</name>
<dbReference type="EC" id="2.1.1.181" evidence="6"/>
<dbReference type="PANTHER" id="PTHR13393">
    <property type="entry name" value="SAM-DEPENDENT METHYLTRANSFERASE"/>
    <property type="match status" value="1"/>
</dbReference>
<comment type="subcellular location">
    <subcellularLocation>
        <location evidence="6">Cytoplasm</location>
    </subcellularLocation>
</comment>
<dbReference type="Pfam" id="PF05971">
    <property type="entry name" value="Methyltransf_10"/>
    <property type="match status" value="1"/>
</dbReference>
<keyword evidence="5 6" id="KW-0949">S-adenosyl-L-methionine</keyword>
<evidence type="ECO:0000256" key="1">
    <source>
        <dbReference type="ARBA" id="ARBA00022490"/>
    </source>
</evidence>
<evidence type="ECO:0000313" key="7">
    <source>
        <dbReference type="EMBL" id="GEK14850.1"/>
    </source>
</evidence>
<evidence type="ECO:0000313" key="8">
    <source>
        <dbReference type="Proteomes" id="UP000321787"/>
    </source>
</evidence>
<comment type="function">
    <text evidence="6">Specifically methylates the adenine in position 1618 of 23S rRNA.</text>
</comment>
<organism evidence="7 8">
    <name type="scientific">Aliivibrio fischeri</name>
    <name type="common">Vibrio fischeri</name>
    <dbReference type="NCBI Taxonomy" id="668"/>
    <lineage>
        <taxon>Bacteria</taxon>
        <taxon>Pseudomonadati</taxon>
        <taxon>Pseudomonadota</taxon>
        <taxon>Gammaproteobacteria</taxon>
        <taxon>Vibrionales</taxon>
        <taxon>Vibrionaceae</taxon>
        <taxon>Aliivibrio</taxon>
    </lineage>
</organism>
<evidence type="ECO:0000256" key="2">
    <source>
        <dbReference type="ARBA" id="ARBA00022552"/>
    </source>
</evidence>
<evidence type="ECO:0000256" key="6">
    <source>
        <dbReference type="HAMAP-Rule" id="MF_01848"/>
    </source>
</evidence>
<evidence type="ECO:0000256" key="4">
    <source>
        <dbReference type="ARBA" id="ARBA00022679"/>
    </source>
</evidence>
<dbReference type="Gene3D" id="3.40.50.150">
    <property type="entry name" value="Vaccinia Virus protein VP39"/>
    <property type="match status" value="1"/>
</dbReference>
<keyword evidence="3 6" id="KW-0489">Methyltransferase</keyword>
<keyword evidence="4 6" id="KW-0808">Transferase</keyword>